<keyword evidence="2 5" id="KW-0812">Transmembrane</keyword>
<accession>A0A927MMJ0</accession>
<evidence type="ECO:0000256" key="4">
    <source>
        <dbReference type="ARBA" id="ARBA00023136"/>
    </source>
</evidence>
<reference evidence="7" key="1">
    <citation type="submission" date="2020-10" db="EMBL/GenBank/DDBJ databases">
        <title>Genomic Encyclopedia of Type Strains, Phase IV (KMG-IV): sequencing the most valuable type-strain genomes for metagenomic binning, comparative biology and taxonomic classification.</title>
        <authorList>
            <person name="Goeker M."/>
        </authorList>
    </citation>
    <scope>NUCLEOTIDE SEQUENCE</scope>
    <source>
        <strain evidence="7">DSM 13886</strain>
    </source>
</reference>
<dbReference type="GO" id="GO:0140359">
    <property type="term" value="F:ABC-type transporter activity"/>
    <property type="evidence" value="ECO:0007669"/>
    <property type="project" value="InterPro"/>
</dbReference>
<feature type="domain" description="ABC-2 type transporter transmembrane" evidence="6">
    <location>
        <begin position="14"/>
        <end position="346"/>
    </location>
</feature>
<dbReference type="InterPro" id="IPR013525">
    <property type="entry name" value="ABC2_TM"/>
</dbReference>
<protein>
    <submittedName>
        <fullName evidence="7">ABC-2 type transport system permease protein</fullName>
    </submittedName>
</protein>
<feature type="transmembrane region" description="Helical" evidence="5">
    <location>
        <begin position="344"/>
        <end position="367"/>
    </location>
</feature>
<dbReference type="EMBL" id="JADBEL010000005">
    <property type="protein sequence ID" value="MBE1554229.1"/>
    <property type="molecule type" value="Genomic_DNA"/>
</dbReference>
<keyword evidence="3 5" id="KW-1133">Transmembrane helix</keyword>
<proteinExistence type="predicted"/>
<keyword evidence="4 5" id="KW-0472">Membrane</keyword>
<feature type="transmembrane region" description="Helical" evidence="5">
    <location>
        <begin position="275"/>
        <end position="296"/>
    </location>
</feature>
<feature type="transmembrane region" description="Helical" evidence="5">
    <location>
        <begin position="202"/>
        <end position="221"/>
    </location>
</feature>
<evidence type="ECO:0000256" key="5">
    <source>
        <dbReference type="SAM" id="Phobius"/>
    </source>
</evidence>
<evidence type="ECO:0000256" key="3">
    <source>
        <dbReference type="ARBA" id="ARBA00022989"/>
    </source>
</evidence>
<evidence type="ECO:0000259" key="6">
    <source>
        <dbReference type="Pfam" id="PF12698"/>
    </source>
</evidence>
<dbReference type="Gene3D" id="3.40.1710.10">
    <property type="entry name" value="abc type-2 transporter like domain"/>
    <property type="match status" value="1"/>
</dbReference>
<evidence type="ECO:0000313" key="7">
    <source>
        <dbReference type="EMBL" id="MBE1554229.1"/>
    </source>
</evidence>
<dbReference type="AlphaFoldDB" id="A0A927MMJ0"/>
<name>A0A927MMJ0_9BACL</name>
<comment type="caution">
    <text evidence="7">The sequence shown here is derived from an EMBL/GenBank/DDBJ whole genome shotgun (WGS) entry which is preliminary data.</text>
</comment>
<sequence length="374" mass="43270">MRWMVLTRFRNEWKSIVCWLLLPIVMTLLVMKSVGVWQEETKVPIALVVQEETQLAKQLVDEIVNTELLHVHFMVLDEALHKLEQHELDSVFVIREGYEESVLSNRRNQLIEAYSSNQSFAYQAVVETITSLAQQDVARSKASFVIKQLFVDYGRESEWDYGEIIGKSHERQQNEALLRTSFSYYDKEETSNDSTAPLLQVWGVWTLFAMITTFFLFDWMLKENRPSMRPRWLFTAISFRRYALGMLLFYTAILFSVDVLTAFIFLALFDEAVTIRILLSLYAFRLTVNVLAFLLASVYRQLFMYYVSGIAIALFLIVIGGAILPLDGLMRKWPWIELLSPVQSLLTGSIPIGWLIALSTLLVLWMWKGGKTIA</sequence>
<keyword evidence="8" id="KW-1185">Reference proteome</keyword>
<evidence type="ECO:0000313" key="8">
    <source>
        <dbReference type="Proteomes" id="UP000658225"/>
    </source>
</evidence>
<dbReference type="Pfam" id="PF12698">
    <property type="entry name" value="ABC2_membrane_3"/>
    <property type="match status" value="1"/>
</dbReference>
<comment type="subcellular location">
    <subcellularLocation>
        <location evidence="1">Membrane</location>
        <topology evidence="1">Multi-pass membrane protein</topology>
    </subcellularLocation>
</comment>
<organism evidence="7 8">
    <name type="scientific">Sporosarcina limicola</name>
    <dbReference type="NCBI Taxonomy" id="34101"/>
    <lineage>
        <taxon>Bacteria</taxon>
        <taxon>Bacillati</taxon>
        <taxon>Bacillota</taxon>
        <taxon>Bacilli</taxon>
        <taxon>Bacillales</taxon>
        <taxon>Caryophanaceae</taxon>
        <taxon>Sporosarcina</taxon>
    </lineage>
</organism>
<evidence type="ECO:0000256" key="1">
    <source>
        <dbReference type="ARBA" id="ARBA00004141"/>
    </source>
</evidence>
<evidence type="ECO:0000256" key="2">
    <source>
        <dbReference type="ARBA" id="ARBA00022692"/>
    </source>
</evidence>
<feature type="transmembrane region" description="Helical" evidence="5">
    <location>
        <begin position="303"/>
        <end position="324"/>
    </location>
</feature>
<feature type="transmembrane region" description="Helical" evidence="5">
    <location>
        <begin position="242"/>
        <end position="269"/>
    </location>
</feature>
<dbReference type="Proteomes" id="UP000658225">
    <property type="component" value="Unassembled WGS sequence"/>
</dbReference>
<dbReference type="GO" id="GO:0016020">
    <property type="term" value="C:membrane"/>
    <property type="evidence" value="ECO:0007669"/>
    <property type="project" value="UniProtKB-SubCell"/>
</dbReference>
<gene>
    <name evidence="7" type="ORF">H4683_001304</name>
</gene>